<evidence type="ECO:0000256" key="2">
    <source>
        <dbReference type="ARBA" id="ARBA00010231"/>
    </source>
</evidence>
<dbReference type="InterPro" id="IPR005843">
    <property type="entry name" value="A-D-PHexomutase_C"/>
</dbReference>
<dbReference type="AlphaFoldDB" id="A0A1X6WYB8"/>
<evidence type="ECO:0000259" key="8">
    <source>
        <dbReference type="Pfam" id="PF00408"/>
    </source>
</evidence>
<gene>
    <name evidence="12" type="ORF">FM110_05475</name>
</gene>
<evidence type="ECO:0000313" key="12">
    <source>
        <dbReference type="EMBL" id="SLM90748.1"/>
    </source>
</evidence>
<feature type="domain" description="Alpha-D-phosphohexomutase C-terminal" evidence="8">
    <location>
        <begin position="411"/>
        <end position="510"/>
    </location>
</feature>
<dbReference type="SUPFAM" id="SSF55957">
    <property type="entry name" value="Phosphoglucomutase, C-terminal domain"/>
    <property type="match status" value="1"/>
</dbReference>
<dbReference type="EMBL" id="FWFG01000050">
    <property type="protein sequence ID" value="SLM90748.1"/>
    <property type="molecule type" value="Genomic_DNA"/>
</dbReference>
<dbReference type="GO" id="GO:0046872">
    <property type="term" value="F:metal ion binding"/>
    <property type="evidence" value="ECO:0007669"/>
    <property type="project" value="UniProtKB-KW"/>
</dbReference>
<evidence type="ECO:0000313" key="13">
    <source>
        <dbReference type="Proteomes" id="UP000195981"/>
    </source>
</evidence>
<proteinExistence type="inferred from homology"/>
<dbReference type="Gene3D" id="2.20.25.10">
    <property type="match status" value="1"/>
</dbReference>
<dbReference type="Gene3D" id="3.40.120.10">
    <property type="entry name" value="Alpha-D-Glucose-1,6-Bisphosphate, subunit A, domain 3"/>
    <property type="match status" value="3"/>
</dbReference>
<feature type="compositionally biased region" description="Basic and acidic residues" evidence="7">
    <location>
        <begin position="1"/>
        <end position="10"/>
    </location>
</feature>
<dbReference type="InterPro" id="IPR005841">
    <property type="entry name" value="Alpha-D-phosphohexomutase_SF"/>
</dbReference>
<dbReference type="InterPro" id="IPR036900">
    <property type="entry name" value="A-D-PHexomutase_C_sf"/>
</dbReference>
<name>A0A1X6WYB8_9MICO</name>
<evidence type="ECO:0000256" key="4">
    <source>
        <dbReference type="ARBA" id="ARBA00022723"/>
    </source>
</evidence>
<accession>A0A1X6WYB8</accession>
<dbReference type="InterPro" id="IPR005845">
    <property type="entry name" value="A-D-PHexomutase_a/b/a-II"/>
</dbReference>
<dbReference type="InterPro" id="IPR005846">
    <property type="entry name" value="A-D-PHexomutase_a/b/a-III"/>
</dbReference>
<dbReference type="Proteomes" id="UP000195981">
    <property type="component" value="Unassembled WGS sequence"/>
</dbReference>
<evidence type="ECO:0000259" key="9">
    <source>
        <dbReference type="Pfam" id="PF02878"/>
    </source>
</evidence>
<comment type="similarity">
    <text evidence="2">Belongs to the phosphohexose mutase family.</text>
</comment>
<feature type="region of interest" description="Disordered" evidence="7">
    <location>
        <begin position="517"/>
        <end position="577"/>
    </location>
</feature>
<dbReference type="InterPro" id="IPR005844">
    <property type="entry name" value="A-D-PHexomutase_a/b/a-I"/>
</dbReference>
<evidence type="ECO:0000259" key="10">
    <source>
        <dbReference type="Pfam" id="PF02879"/>
    </source>
</evidence>
<keyword evidence="6 12" id="KW-0413">Isomerase</keyword>
<dbReference type="InterPro" id="IPR016055">
    <property type="entry name" value="A-D-PHexomutase_a/b/a-I/II/III"/>
</dbReference>
<evidence type="ECO:0000259" key="11">
    <source>
        <dbReference type="Pfam" id="PF02880"/>
    </source>
</evidence>
<dbReference type="RefSeq" id="WP_234991937.1">
    <property type="nucleotide sequence ID" value="NZ_FWFG01000050.1"/>
</dbReference>
<keyword evidence="5" id="KW-0460">Magnesium</keyword>
<dbReference type="PANTHER" id="PTHR43771:SF1">
    <property type="entry name" value="PHOSPHOMANNOMUTASE"/>
    <property type="match status" value="1"/>
</dbReference>
<evidence type="ECO:0000256" key="7">
    <source>
        <dbReference type="SAM" id="MobiDB-lite"/>
    </source>
</evidence>
<reference evidence="12 13" key="1">
    <citation type="submission" date="2017-02" db="EMBL/GenBank/DDBJ databases">
        <authorList>
            <person name="Peterson S.W."/>
        </authorList>
    </citation>
    <scope>NUCLEOTIDE SEQUENCE [LARGE SCALE GENOMIC DNA]</scope>
    <source>
        <strain evidence="12 13">CIP104813</strain>
    </source>
</reference>
<sequence length="628" mass="65075">MSDRSTHEQDADMTGTSAAATPVDAPTEVSAAPVGLSAIVKAYDVRGTAGEQLTAPVARALGAAFADLLDGAGMIVAHDMRVSSPELSAAFVDGAVRRGSRVLVAGLSSTDQLYCASGLHDLAGAMFTASHNPAPDNGIKLCRPGARPISRDTGLAQIRERAETYLAAGEIPEREGGARESVETLDDYVAMMLRLVPVPDCRPLRVVVDAANAMAGHTMPAVAQHLDAVTVVPLNFRLDGTFPSHEANPLDTSTLRELQDAVRRERADLGLAFDGDADRCVVVDETGTPVPPSAITALIAVREIARARAAGEDEPVVVANLVSSRHVGEAIAGAGGRRVRSQVGHSLIKALMAREDAVFGGEHSAHYYFRDFFFADSGMLAALHVLAALQETEGPLSALVAEHDPYVASGEINSRIADAAAARERVRAVMAPRPGTVIDDLDGMTVEHWAPDAAAADPAGTDASAAGLAPASPERWWFSLRSSNTEPLLRLNVEAEDAATMERVRDEVLDIIPQEATMPDASAPDAAAAESTAAGSASAGSAARGTEAPGTAAPSASDGVGPSTGGAHPGASRADVPSWVRSRLRCPVCRGELVDGTGTLECEACPRTYAVEGGIPVLIADRGEAAQD</sequence>
<dbReference type="GO" id="GO:0005975">
    <property type="term" value="P:carbohydrate metabolic process"/>
    <property type="evidence" value="ECO:0007669"/>
    <property type="project" value="InterPro"/>
</dbReference>
<dbReference type="PANTHER" id="PTHR43771">
    <property type="entry name" value="PHOSPHOMANNOMUTASE"/>
    <property type="match status" value="1"/>
</dbReference>
<evidence type="ECO:0000256" key="5">
    <source>
        <dbReference type="ARBA" id="ARBA00022842"/>
    </source>
</evidence>
<dbReference type="Pfam" id="PF02879">
    <property type="entry name" value="PGM_PMM_II"/>
    <property type="match status" value="1"/>
</dbReference>
<organism evidence="12 13">
    <name type="scientific">Brachybacterium nesterenkovii</name>
    <dbReference type="NCBI Taxonomy" id="47847"/>
    <lineage>
        <taxon>Bacteria</taxon>
        <taxon>Bacillati</taxon>
        <taxon>Actinomycetota</taxon>
        <taxon>Actinomycetes</taxon>
        <taxon>Micrococcales</taxon>
        <taxon>Dermabacteraceae</taxon>
        <taxon>Brachybacterium</taxon>
    </lineage>
</organism>
<dbReference type="Pfam" id="PF00408">
    <property type="entry name" value="PGM_PMM_IV"/>
    <property type="match status" value="1"/>
</dbReference>
<evidence type="ECO:0000256" key="3">
    <source>
        <dbReference type="ARBA" id="ARBA00022553"/>
    </source>
</evidence>
<dbReference type="Gene3D" id="3.30.310.50">
    <property type="entry name" value="Alpha-D-phosphohexomutase, C-terminal domain"/>
    <property type="match status" value="1"/>
</dbReference>
<dbReference type="Pfam" id="PF02880">
    <property type="entry name" value="PGM_PMM_III"/>
    <property type="match status" value="1"/>
</dbReference>
<feature type="domain" description="Alpha-D-phosphohexomutase alpha/beta/alpha" evidence="11">
    <location>
        <begin position="297"/>
        <end position="403"/>
    </location>
</feature>
<dbReference type="SUPFAM" id="SSF53738">
    <property type="entry name" value="Phosphoglucomutase, first 3 domains"/>
    <property type="match status" value="3"/>
</dbReference>
<dbReference type="Pfam" id="PF02878">
    <property type="entry name" value="PGM_PMM_I"/>
    <property type="match status" value="1"/>
</dbReference>
<protein>
    <submittedName>
        <fullName evidence="12">Phosphomannomutase</fullName>
        <ecNumber evidence="12">5.4.2.8</ecNumber>
    </submittedName>
</protein>
<dbReference type="SUPFAM" id="SSF158997">
    <property type="entry name" value="Trm112p-like"/>
    <property type="match status" value="1"/>
</dbReference>
<feature type="region of interest" description="Disordered" evidence="7">
    <location>
        <begin position="1"/>
        <end position="26"/>
    </location>
</feature>
<keyword evidence="4" id="KW-0479">Metal-binding</keyword>
<dbReference type="CDD" id="cd03089">
    <property type="entry name" value="PMM_PGM"/>
    <property type="match status" value="1"/>
</dbReference>
<keyword evidence="3" id="KW-0597">Phosphoprotein</keyword>
<dbReference type="PRINTS" id="PR00509">
    <property type="entry name" value="PGMPMM"/>
</dbReference>
<comment type="cofactor">
    <cofactor evidence="1">
        <name>Mg(2+)</name>
        <dbReference type="ChEBI" id="CHEBI:18420"/>
    </cofactor>
</comment>
<evidence type="ECO:0000256" key="6">
    <source>
        <dbReference type="ARBA" id="ARBA00023235"/>
    </source>
</evidence>
<keyword evidence="13" id="KW-1185">Reference proteome</keyword>
<feature type="domain" description="Alpha-D-phosphohexomutase alpha/beta/alpha" evidence="10">
    <location>
        <begin position="187"/>
        <end position="287"/>
    </location>
</feature>
<feature type="compositionally biased region" description="Low complexity" evidence="7">
    <location>
        <begin position="519"/>
        <end position="548"/>
    </location>
</feature>
<dbReference type="GO" id="GO:0004615">
    <property type="term" value="F:phosphomannomutase activity"/>
    <property type="evidence" value="ECO:0007669"/>
    <property type="project" value="UniProtKB-EC"/>
</dbReference>
<feature type="domain" description="Alpha-D-phosphohexomutase alpha/beta/alpha" evidence="9">
    <location>
        <begin position="40"/>
        <end position="164"/>
    </location>
</feature>
<evidence type="ECO:0000256" key="1">
    <source>
        <dbReference type="ARBA" id="ARBA00001946"/>
    </source>
</evidence>
<dbReference type="EC" id="5.4.2.8" evidence="12"/>